<feature type="transmembrane region" description="Helical" evidence="7">
    <location>
        <begin position="85"/>
        <end position="104"/>
    </location>
</feature>
<feature type="transmembrane region" description="Helical" evidence="7">
    <location>
        <begin position="54"/>
        <end position="73"/>
    </location>
</feature>
<dbReference type="InterPro" id="IPR011701">
    <property type="entry name" value="MFS"/>
</dbReference>
<reference evidence="9 10" key="1">
    <citation type="submission" date="2024-08" db="EMBL/GenBank/DDBJ databases">
        <authorList>
            <person name="Lu H."/>
        </authorList>
    </citation>
    <scope>NUCLEOTIDE SEQUENCE [LARGE SCALE GENOMIC DNA]</scope>
    <source>
        <strain evidence="9 10">BYS87W</strain>
    </source>
</reference>
<dbReference type="PROSITE" id="PS50850">
    <property type="entry name" value="MFS"/>
    <property type="match status" value="1"/>
</dbReference>
<evidence type="ECO:0000313" key="9">
    <source>
        <dbReference type="EMBL" id="MFG6467323.1"/>
    </source>
</evidence>
<dbReference type="InterPro" id="IPR036259">
    <property type="entry name" value="MFS_trans_sf"/>
</dbReference>
<keyword evidence="4 7" id="KW-1133">Transmembrane helix</keyword>
<protein>
    <submittedName>
        <fullName evidence="9">MFS transporter</fullName>
    </submittedName>
</protein>
<organism evidence="9 10">
    <name type="scientific">Pelomonas baiyunensis</name>
    <dbReference type="NCBI Taxonomy" id="3299026"/>
    <lineage>
        <taxon>Bacteria</taxon>
        <taxon>Pseudomonadati</taxon>
        <taxon>Pseudomonadota</taxon>
        <taxon>Betaproteobacteria</taxon>
        <taxon>Burkholderiales</taxon>
        <taxon>Sphaerotilaceae</taxon>
        <taxon>Roseateles</taxon>
    </lineage>
</organism>
<feature type="transmembrane region" description="Helical" evidence="7">
    <location>
        <begin position="387"/>
        <end position="405"/>
    </location>
</feature>
<feature type="transmembrane region" description="Helical" evidence="7">
    <location>
        <begin position="303"/>
        <end position="329"/>
    </location>
</feature>
<sequence length="428" mass="43368">MTGPTATPTPPPRARWPVVARLGGAQTLAWASSFYLPALLARPMAAELGISEPAVFGAFSAALGVSALVGPHAGRQIDRHGGRPVLMATSGVFALGLLLLAAAPNALWLYLAWAVLGVGMGSGLYEGAFAALVRLYGAEARGPITGITLLGGFASTVGWPLTAALEHAWGWRGACATWAVLHLAVGLPLNAALPRTPGRPSDEPATAPNTSPGAPAPATMALPAATPPQPRLGTVVALSWVFAVTLFISTALAAHLPSLLAAVGAAPGTVIALAALVGPAQVAGRLLEFGALRRLHPLQSARLAALAHPLGAVLLAVFGVPAAAAFTLLHGAGNGILTITKGTLPLALFGVAGYGQRQGWLMLPARLAQALAPWLFGLLWAARGTEVLVWSAALAGTALAALVWLRAPAEPDRGGEGGNRPTTVNAPR</sequence>
<evidence type="ECO:0000256" key="6">
    <source>
        <dbReference type="SAM" id="MobiDB-lite"/>
    </source>
</evidence>
<dbReference type="PANTHER" id="PTHR43124">
    <property type="entry name" value="PURINE EFFLUX PUMP PBUE"/>
    <property type="match status" value="1"/>
</dbReference>
<feature type="transmembrane region" description="Helical" evidence="7">
    <location>
        <begin position="144"/>
        <end position="163"/>
    </location>
</feature>
<evidence type="ECO:0000256" key="5">
    <source>
        <dbReference type="ARBA" id="ARBA00023136"/>
    </source>
</evidence>
<comment type="subcellular location">
    <subcellularLocation>
        <location evidence="1">Cell membrane</location>
        <topology evidence="1">Multi-pass membrane protein</topology>
    </subcellularLocation>
</comment>
<feature type="transmembrane region" description="Helical" evidence="7">
    <location>
        <begin position="361"/>
        <end position="381"/>
    </location>
</feature>
<dbReference type="InterPro" id="IPR050189">
    <property type="entry name" value="MFS_Efflux_Transporters"/>
</dbReference>
<evidence type="ECO:0000256" key="4">
    <source>
        <dbReference type="ARBA" id="ARBA00022989"/>
    </source>
</evidence>
<evidence type="ECO:0000259" key="8">
    <source>
        <dbReference type="PROSITE" id="PS50850"/>
    </source>
</evidence>
<feature type="compositionally biased region" description="Low complexity" evidence="6">
    <location>
        <begin position="212"/>
        <end position="223"/>
    </location>
</feature>
<dbReference type="InterPro" id="IPR020846">
    <property type="entry name" value="MFS_dom"/>
</dbReference>
<dbReference type="Proteomes" id="UP001606303">
    <property type="component" value="Unassembled WGS sequence"/>
</dbReference>
<proteinExistence type="predicted"/>
<evidence type="ECO:0000256" key="2">
    <source>
        <dbReference type="ARBA" id="ARBA00022475"/>
    </source>
</evidence>
<dbReference type="EMBL" id="JBIGIB010000003">
    <property type="protein sequence ID" value="MFG6467323.1"/>
    <property type="molecule type" value="Genomic_DNA"/>
</dbReference>
<comment type="caution">
    <text evidence="9">The sequence shown here is derived from an EMBL/GenBank/DDBJ whole genome shotgun (WGS) entry which is preliminary data.</text>
</comment>
<keyword evidence="10" id="KW-1185">Reference proteome</keyword>
<evidence type="ECO:0000256" key="3">
    <source>
        <dbReference type="ARBA" id="ARBA00022692"/>
    </source>
</evidence>
<gene>
    <name evidence="9" type="ORF">ACG01O_11940</name>
</gene>
<dbReference type="Pfam" id="PF07690">
    <property type="entry name" value="MFS_1"/>
    <property type="match status" value="1"/>
</dbReference>
<dbReference type="Gene3D" id="1.20.1250.20">
    <property type="entry name" value="MFS general substrate transporter like domains"/>
    <property type="match status" value="1"/>
</dbReference>
<dbReference type="SUPFAM" id="SSF103473">
    <property type="entry name" value="MFS general substrate transporter"/>
    <property type="match status" value="1"/>
</dbReference>
<accession>A0ABW7GZA4</accession>
<feature type="transmembrane region" description="Helical" evidence="7">
    <location>
        <begin position="259"/>
        <end position="282"/>
    </location>
</feature>
<feature type="domain" description="Major facilitator superfamily (MFS) profile" evidence="8">
    <location>
        <begin position="18"/>
        <end position="410"/>
    </location>
</feature>
<feature type="transmembrane region" description="Helical" evidence="7">
    <location>
        <begin position="232"/>
        <end position="253"/>
    </location>
</feature>
<evidence type="ECO:0000313" key="10">
    <source>
        <dbReference type="Proteomes" id="UP001606303"/>
    </source>
</evidence>
<keyword evidence="2" id="KW-1003">Cell membrane</keyword>
<feature type="region of interest" description="Disordered" evidence="6">
    <location>
        <begin position="195"/>
        <end position="223"/>
    </location>
</feature>
<dbReference type="RefSeq" id="WP_394384799.1">
    <property type="nucleotide sequence ID" value="NZ_JBIGIB010000003.1"/>
</dbReference>
<feature type="transmembrane region" description="Helical" evidence="7">
    <location>
        <begin position="110"/>
        <end position="132"/>
    </location>
</feature>
<evidence type="ECO:0000256" key="1">
    <source>
        <dbReference type="ARBA" id="ARBA00004651"/>
    </source>
</evidence>
<keyword evidence="3 7" id="KW-0812">Transmembrane</keyword>
<keyword evidence="5 7" id="KW-0472">Membrane</keyword>
<dbReference type="PANTHER" id="PTHR43124:SF3">
    <property type="entry name" value="CHLORAMPHENICOL EFFLUX PUMP RV0191"/>
    <property type="match status" value="1"/>
</dbReference>
<feature type="transmembrane region" description="Helical" evidence="7">
    <location>
        <begin position="335"/>
        <end position="354"/>
    </location>
</feature>
<evidence type="ECO:0000256" key="7">
    <source>
        <dbReference type="SAM" id="Phobius"/>
    </source>
</evidence>
<name>A0ABW7GZA4_9BURK</name>